<comment type="caution">
    <text evidence="1">The sequence shown here is derived from an EMBL/GenBank/DDBJ whole genome shotgun (WGS) entry which is preliminary data.</text>
</comment>
<keyword evidence="2" id="KW-1185">Reference proteome</keyword>
<evidence type="ECO:0000313" key="2">
    <source>
        <dbReference type="Proteomes" id="UP000787472"/>
    </source>
</evidence>
<dbReference type="RefSeq" id="WP_167187330.1">
    <property type="nucleotide sequence ID" value="NZ_JAAONZ010000009.1"/>
</dbReference>
<gene>
    <name evidence="1" type="ORF">G8770_13075</name>
</gene>
<accession>A0A9E5MKG2</accession>
<name>A0A9E5MKG2_9GAMM</name>
<dbReference type="AlphaFoldDB" id="A0A9E5MKG2"/>
<dbReference type="EMBL" id="JAAONZ010000009">
    <property type="protein sequence ID" value="NHO66474.1"/>
    <property type="molecule type" value="Genomic_DNA"/>
</dbReference>
<evidence type="ECO:0000313" key="1">
    <source>
        <dbReference type="EMBL" id="NHO66474.1"/>
    </source>
</evidence>
<sequence length="82" mass="8978">MSSSLYEIVELADGGVGLRRAGEEGSEPLVCIKFSKEAEDFLSDGRFDVVKAMIEAGLEAVGELSEQSQEEYALEPEQRTLH</sequence>
<reference evidence="1" key="1">
    <citation type="submission" date="2020-03" db="EMBL/GenBank/DDBJ databases">
        <authorList>
            <person name="Guo F."/>
        </authorList>
    </citation>
    <scope>NUCLEOTIDE SEQUENCE</scope>
    <source>
        <strain evidence="1">JCM 30134</strain>
    </source>
</reference>
<proteinExistence type="predicted"/>
<protein>
    <submittedName>
        <fullName evidence="1">Uncharacterized protein</fullName>
    </submittedName>
</protein>
<dbReference type="Proteomes" id="UP000787472">
    <property type="component" value="Unassembled WGS sequence"/>
</dbReference>
<organism evidence="1 2">
    <name type="scientific">Pseudomaricurvus hydrocarbonicus</name>
    <dbReference type="NCBI Taxonomy" id="1470433"/>
    <lineage>
        <taxon>Bacteria</taxon>
        <taxon>Pseudomonadati</taxon>
        <taxon>Pseudomonadota</taxon>
        <taxon>Gammaproteobacteria</taxon>
        <taxon>Cellvibrionales</taxon>
        <taxon>Cellvibrionaceae</taxon>
        <taxon>Pseudomaricurvus</taxon>
    </lineage>
</organism>